<dbReference type="InterPro" id="IPR039261">
    <property type="entry name" value="FNR_nucleotide-bd"/>
</dbReference>
<dbReference type="Gene3D" id="2.40.30.10">
    <property type="entry name" value="Translation factors"/>
    <property type="match status" value="1"/>
</dbReference>
<evidence type="ECO:0000256" key="5">
    <source>
        <dbReference type="ARBA" id="ARBA00023002"/>
    </source>
</evidence>
<keyword evidence="11" id="KW-1185">Reference proteome</keyword>
<evidence type="ECO:0000313" key="11">
    <source>
        <dbReference type="Proteomes" id="UP000320876"/>
    </source>
</evidence>
<gene>
    <name evidence="10" type="ORF">FB471_1102</name>
</gene>
<reference evidence="10 11" key="1">
    <citation type="submission" date="2019-06" db="EMBL/GenBank/DDBJ databases">
        <title>Sequencing the genomes of 1000 actinobacteria strains.</title>
        <authorList>
            <person name="Klenk H.-P."/>
        </authorList>
    </citation>
    <scope>NUCLEOTIDE SEQUENCE [LARGE SCALE GENOMIC DNA]</scope>
    <source>
        <strain evidence="10 11">DSM 45679</strain>
    </source>
</reference>
<dbReference type="InterPro" id="IPR001041">
    <property type="entry name" value="2Fe-2S_ferredoxin-type"/>
</dbReference>
<dbReference type="EMBL" id="VFML01000001">
    <property type="protein sequence ID" value="TQJ01422.1"/>
    <property type="molecule type" value="Genomic_DNA"/>
</dbReference>
<dbReference type="Proteomes" id="UP000320876">
    <property type="component" value="Unassembled WGS sequence"/>
</dbReference>
<comment type="cofactor">
    <cofactor evidence="1">
        <name>FAD</name>
        <dbReference type="ChEBI" id="CHEBI:57692"/>
    </cofactor>
</comment>
<dbReference type="InterPro" id="IPR017938">
    <property type="entry name" value="Riboflavin_synthase-like_b-brl"/>
</dbReference>
<dbReference type="SUPFAM" id="SSF63380">
    <property type="entry name" value="Riboflavin synthase domain-like"/>
    <property type="match status" value="1"/>
</dbReference>
<evidence type="ECO:0000256" key="3">
    <source>
        <dbReference type="ARBA" id="ARBA00022714"/>
    </source>
</evidence>
<keyword evidence="4" id="KW-0479">Metal-binding</keyword>
<keyword evidence="7" id="KW-0411">Iron-sulfur</keyword>
<dbReference type="PROSITE" id="PS51384">
    <property type="entry name" value="FAD_FR"/>
    <property type="match status" value="1"/>
</dbReference>
<dbReference type="GO" id="GO:0051537">
    <property type="term" value="F:2 iron, 2 sulfur cluster binding"/>
    <property type="evidence" value="ECO:0007669"/>
    <property type="project" value="UniProtKB-KW"/>
</dbReference>
<dbReference type="PANTHER" id="PTHR47354">
    <property type="entry name" value="NADH OXIDOREDUCTASE HCR"/>
    <property type="match status" value="1"/>
</dbReference>
<keyword evidence="3" id="KW-0001">2Fe-2S</keyword>
<dbReference type="PRINTS" id="PR00409">
    <property type="entry name" value="PHDIOXRDTASE"/>
</dbReference>
<proteinExistence type="predicted"/>
<sequence length="359" mass="38822">MITVEPPRLPADLRGRQRPDRLFATVGAAVAAYRWVSRISGRRRPQVTEVDRNLRLVVERITVETEGVVSLRLARPDGEPLPAWRPGAHLDLVLPSGRVRQYSLCGDPDDRVAYRIAARRIPGGSGSAEVHGLIPGDLVTVRGPRNAFPFVAADSYLFIAGGIGITPILPMVHRAAAAGADWRLVYTGRTLDSMPFRTELATLPAGRIWLRPDTEYGMPAAGAELLEHAPAGATVYCCGPLPMITSVRLDLPGSPARAVHFERFSAPPIVDGKPFTIRLVRSGTTLPVPADRSALDVIREALPDVAYSCRQGFCRTCKVRVLAGAPDHRDSVLTGEERASDILICVSRAARGATLTLDL</sequence>
<keyword evidence="2" id="KW-0285">Flavoprotein</keyword>
<dbReference type="Gene3D" id="3.40.50.80">
    <property type="entry name" value="Nucleotide-binding domain of ferredoxin-NADP reductase (FNR) module"/>
    <property type="match status" value="1"/>
</dbReference>
<dbReference type="AlphaFoldDB" id="A0A542DEE1"/>
<evidence type="ECO:0000313" key="10">
    <source>
        <dbReference type="EMBL" id="TQJ01422.1"/>
    </source>
</evidence>
<dbReference type="GO" id="GO:0046872">
    <property type="term" value="F:metal ion binding"/>
    <property type="evidence" value="ECO:0007669"/>
    <property type="project" value="UniProtKB-KW"/>
</dbReference>
<feature type="domain" description="2Fe-2S ferredoxin-type" evidence="8">
    <location>
        <begin position="275"/>
        <end position="359"/>
    </location>
</feature>
<dbReference type="InterPro" id="IPR012675">
    <property type="entry name" value="Beta-grasp_dom_sf"/>
</dbReference>
<dbReference type="CDD" id="cd00207">
    <property type="entry name" value="fer2"/>
    <property type="match status" value="1"/>
</dbReference>
<dbReference type="Gene3D" id="3.10.20.30">
    <property type="match status" value="1"/>
</dbReference>
<dbReference type="PANTHER" id="PTHR47354:SF1">
    <property type="entry name" value="CARNITINE MONOOXYGENASE REDUCTASE SUBUNIT"/>
    <property type="match status" value="1"/>
</dbReference>
<dbReference type="GO" id="GO:0016491">
    <property type="term" value="F:oxidoreductase activity"/>
    <property type="evidence" value="ECO:0007669"/>
    <property type="project" value="UniProtKB-KW"/>
</dbReference>
<dbReference type="SUPFAM" id="SSF52343">
    <property type="entry name" value="Ferredoxin reductase-like, C-terminal NADP-linked domain"/>
    <property type="match status" value="1"/>
</dbReference>
<dbReference type="Pfam" id="PF00111">
    <property type="entry name" value="Fer2"/>
    <property type="match status" value="1"/>
</dbReference>
<comment type="caution">
    <text evidence="10">The sequence shown here is derived from an EMBL/GenBank/DDBJ whole genome shotgun (WGS) entry which is preliminary data.</text>
</comment>
<organism evidence="10 11">
    <name type="scientific">Amycolatopsis cihanbeyliensis</name>
    <dbReference type="NCBI Taxonomy" id="1128664"/>
    <lineage>
        <taxon>Bacteria</taxon>
        <taxon>Bacillati</taxon>
        <taxon>Actinomycetota</taxon>
        <taxon>Actinomycetes</taxon>
        <taxon>Pseudonocardiales</taxon>
        <taxon>Pseudonocardiaceae</taxon>
        <taxon>Amycolatopsis</taxon>
    </lineage>
</organism>
<name>A0A542DEE1_AMYCI</name>
<accession>A0A542DEE1</accession>
<feature type="domain" description="FAD-binding FR-type" evidence="9">
    <location>
        <begin position="51"/>
        <end position="151"/>
    </location>
</feature>
<evidence type="ECO:0000256" key="6">
    <source>
        <dbReference type="ARBA" id="ARBA00023004"/>
    </source>
</evidence>
<dbReference type="InterPro" id="IPR050415">
    <property type="entry name" value="MRET"/>
</dbReference>
<dbReference type="CDD" id="cd06185">
    <property type="entry name" value="PDR_like"/>
    <property type="match status" value="1"/>
</dbReference>
<evidence type="ECO:0000259" key="9">
    <source>
        <dbReference type="PROSITE" id="PS51384"/>
    </source>
</evidence>
<dbReference type="InterPro" id="IPR036010">
    <property type="entry name" value="2Fe-2S_ferredoxin-like_sf"/>
</dbReference>
<evidence type="ECO:0000256" key="2">
    <source>
        <dbReference type="ARBA" id="ARBA00022630"/>
    </source>
</evidence>
<dbReference type="PROSITE" id="PS51085">
    <property type="entry name" value="2FE2S_FER_2"/>
    <property type="match status" value="1"/>
</dbReference>
<protein>
    <submittedName>
        <fullName evidence="10">Ferredoxin-NADP reductase</fullName>
    </submittedName>
</protein>
<evidence type="ECO:0000256" key="4">
    <source>
        <dbReference type="ARBA" id="ARBA00022723"/>
    </source>
</evidence>
<evidence type="ECO:0000256" key="1">
    <source>
        <dbReference type="ARBA" id="ARBA00001974"/>
    </source>
</evidence>
<evidence type="ECO:0000259" key="8">
    <source>
        <dbReference type="PROSITE" id="PS51085"/>
    </source>
</evidence>
<keyword evidence="5" id="KW-0560">Oxidoreductase</keyword>
<keyword evidence="6" id="KW-0408">Iron</keyword>
<evidence type="ECO:0000256" key="7">
    <source>
        <dbReference type="ARBA" id="ARBA00023014"/>
    </source>
</evidence>
<dbReference type="SUPFAM" id="SSF54292">
    <property type="entry name" value="2Fe-2S ferredoxin-like"/>
    <property type="match status" value="1"/>
</dbReference>
<dbReference type="InterPro" id="IPR017927">
    <property type="entry name" value="FAD-bd_FR_type"/>
</dbReference>